<dbReference type="RefSeq" id="WP_225419454.1">
    <property type="nucleotide sequence ID" value="NZ_JBHTON010000029.1"/>
</dbReference>
<dbReference type="PANTHER" id="PTHR10353:SF122">
    <property type="entry name" value="6-PHOSPHO-BETA-GLUCOSIDASE ASCB-RELATED"/>
    <property type="match status" value="1"/>
</dbReference>
<evidence type="ECO:0000256" key="1">
    <source>
        <dbReference type="ARBA" id="ARBA00023295"/>
    </source>
</evidence>
<evidence type="ECO:0000256" key="3">
    <source>
        <dbReference type="SAM" id="MobiDB-lite"/>
    </source>
</evidence>
<evidence type="ECO:0000313" key="4">
    <source>
        <dbReference type="EMBL" id="MFD1485453.1"/>
    </source>
</evidence>
<comment type="caution">
    <text evidence="4">The sequence shown here is derived from an EMBL/GenBank/DDBJ whole genome shotgun (WGS) entry which is preliminary data.</text>
</comment>
<comment type="similarity">
    <text evidence="2">Belongs to the glycosyl hydrolase 1 family.</text>
</comment>
<evidence type="ECO:0000313" key="5">
    <source>
        <dbReference type="Proteomes" id="UP001597252"/>
    </source>
</evidence>
<keyword evidence="4" id="KW-0378">Hydrolase</keyword>
<feature type="compositionally biased region" description="Polar residues" evidence="3">
    <location>
        <begin position="12"/>
        <end position="23"/>
    </location>
</feature>
<dbReference type="EMBL" id="JBHTON010000029">
    <property type="protein sequence ID" value="MFD1485453.1"/>
    <property type="molecule type" value="Genomic_DNA"/>
</dbReference>
<dbReference type="Gene3D" id="3.20.20.80">
    <property type="entry name" value="Glycosidases"/>
    <property type="match status" value="1"/>
</dbReference>
<dbReference type="PANTHER" id="PTHR10353">
    <property type="entry name" value="GLYCOSYL HYDROLASE"/>
    <property type="match status" value="1"/>
</dbReference>
<dbReference type="InterPro" id="IPR001360">
    <property type="entry name" value="Glyco_hydro_1"/>
</dbReference>
<evidence type="ECO:0000256" key="2">
    <source>
        <dbReference type="RuleBase" id="RU003690"/>
    </source>
</evidence>
<name>A0ABW4E8Y3_9LACO</name>
<proteinExistence type="inferred from homology"/>
<dbReference type="GO" id="GO:0016798">
    <property type="term" value="F:hydrolase activity, acting on glycosyl bonds"/>
    <property type="evidence" value="ECO:0007669"/>
    <property type="project" value="UniProtKB-KW"/>
</dbReference>
<dbReference type="Pfam" id="PF00232">
    <property type="entry name" value="Glyco_hydro_1"/>
    <property type="match status" value="1"/>
</dbReference>
<keyword evidence="1 4" id="KW-0326">Glycosidase</keyword>
<protein>
    <submittedName>
        <fullName evidence="4">Glycoside hydrolase family 1 protein</fullName>
        <ecNumber evidence="4">3.2.1.-</ecNumber>
    </submittedName>
</protein>
<dbReference type="InterPro" id="IPR017853">
    <property type="entry name" value="GH"/>
</dbReference>
<keyword evidence="5" id="KW-1185">Reference proteome</keyword>
<reference evidence="5" key="1">
    <citation type="journal article" date="2019" name="Int. J. Syst. Evol. Microbiol.">
        <title>The Global Catalogue of Microorganisms (GCM) 10K type strain sequencing project: providing services to taxonomists for standard genome sequencing and annotation.</title>
        <authorList>
            <consortium name="The Broad Institute Genomics Platform"/>
            <consortium name="The Broad Institute Genome Sequencing Center for Infectious Disease"/>
            <person name="Wu L."/>
            <person name="Ma J."/>
        </authorList>
    </citation>
    <scope>NUCLEOTIDE SEQUENCE [LARGE SCALE GENOMIC DNA]</scope>
    <source>
        <strain evidence="5">CCM 8903</strain>
    </source>
</reference>
<dbReference type="EC" id="3.2.1.-" evidence="4"/>
<dbReference type="Proteomes" id="UP001597252">
    <property type="component" value="Unassembled WGS sequence"/>
</dbReference>
<feature type="region of interest" description="Disordered" evidence="3">
    <location>
        <begin position="1"/>
        <end position="34"/>
    </location>
</feature>
<accession>A0ABW4E8Y3</accession>
<organism evidence="4 5">
    <name type="scientific">Lacticaseibacillus baoqingensis</name>
    <dbReference type="NCBI Taxonomy" id="2486013"/>
    <lineage>
        <taxon>Bacteria</taxon>
        <taxon>Bacillati</taxon>
        <taxon>Bacillota</taxon>
        <taxon>Bacilli</taxon>
        <taxon>Lactobacillales</taxon>
        <taxon>Lactobacillaceae</taxon>
        <taxon>Lacticaseibacillus</taxon>
    </lineage>
</organism>
<gene>
    <name evidence="4" type="ORF">ACFQ5J_09445</name>
</gene>
<dbReference type="PRINTS" id="PR00131">
    <property type="entry name" value="GLHYDRLASE1"/>
</dbReference>
<sequence>MMSQPLPKNFLWGNSTSSMQTEGGVTEGGKGRSVYDIRPATDTTSAWRVAIDEYHRYAEDFDWMQKAGMNCYRFQISWSRVCPTGDGEFNEAGIAFYANQIAALRQRGITPMICLYHFDMPLSLAKRYNGFTSRHVVNAFVRFAKEMIDRFAAKVPFWLTFNEQNLYFTSDAFDIAGDLTGPRSLEALYTINHHVMVAHARVANYLHATTSAKIGGMLAYEECYPATSNPRDAWYARQIDEFLNQNLLSVFVNGQYSPAVLAYAKQQHLHWTITADDQAAFDQLHADFFAFSYYRSHLIDSSRVPINTPVNYYLDHGSVANPYTQANEWGWNVDPLGFRDILTTVYNRYRLPLFPIENGIGIREVSDGQDQLQDDYRIAYHRAHLQALKDAVFQDGVLVLGYLGWGLIDIPSSSGNMDKRYGMIYVNRTNHDLRDLRRTPKKSFYWFQQVIASNGAHLN</sequence>
<dbReference type="SUPFAM" id="SSF51445">
    <property type="entry name" value="(Trans)glycosidases"/>
    <property type="match status" value="1"/>
</dbReference>